<comment type="caution">
    <text evidence="3">The sequence shown here is derived from an EMBL/GenBank/DDBJ whole genome shotgun (WGS) entry which is preliminary data.</text>
</comment>
<dbReference type="GO" id="GO:0009307">
    <property type="term" value="P:DNA restriction-modification system"/>
    <property type="evidence" value="ECO:0007669"/>
    <property type="project" value="UniProtKB-KW"/>
</dbReference>
<keyword evidence="3" id="KW-0540">Nuclease</keyword>
<accession>A0A7Y0FTB6</accession>
<reference evidence="3 4" key="1">
    <citation type="submission" date="2020-04" db="EMBL/GenBank/DDBJ databases">
        <title>Chryseobacterium sp. RP-3-3 sp. nov., isolated from Jeju soil.</title>
        <authorList>
            <person name="Dahal R.H."/>
        </authorList>
    </citation>
    <scope>NUCLEOTIDE SEQUENCE [LARGE SCALE GENOMIC DNA]</scope>
    <source>
        <strain evidence="3 4">RP-3-3</strain>
    </source>
</reference>
<sequence length="461" mass="53705">MGEVNRKLHFISYSDLNKWDAKFYLTNETIFNPKYKQVLFGEFLKKASIEKVKIEDDKYYKILGVRSYGKGVYLNRESLGKDLKMKEYFKAKPDHLFWCKVDTKNGAFGVVNKELADGFGSSNMTFAEIDTKKISLDFLQLLFKSKKIHSYLDSFVTGTTNRKYIRPDQLLEEIYIPLPTITEQQEIVDSYYANINEADNLELEANNLDQEIEKYLYEELGISIGNQIENKKGLNFVYFKDILEWGTDKILSSSGFETNQYKLKSLSKYDLVVEDVFRGKSPKYAEKSNKYILNQKCNRWNKIEIKYAKTVIPEWYDSIEEKFFTKEGDIIINSTGEGTIGRSSYVSKEFEGLIYDSHILLLRINKNLFNPELFVELFNSSFGQSQVNQIKSAQATKQTELGVNNLLKIEIPVVENLQKQDFIIEEIKRLRVLATDNFNKIELLKHLANEEFEKVIFQIIV</sequence>
<dbReference type="Gene3D" id="3.90.220.20">
    <property type="entry name" value="DNA methylase specificity domains"/>
    <property type="match status" value="2"/>
</dbReference>
<evidence type="ECO:0000256" key="2">
    <source>
        <dbReference type="ARBA" id="ARBA00023125"/>
    </source>
</evidence>
<dbReference type="EMBL" id="JABBGI010000037">
    <property type="protein sequence ID" value="NML72118.1"/>
    <property type="molecule type" value="Genomic_DNA"/>
</dbReference>
<name>A0A7Y0FTB6_9FLAO</name>
<evidence type="ECO:0000313" key="4">
    <source>
        <dbReference type="Proteomes" id="UP000544054"/>
    </source>
</evidence>
<keyword evidence="2" id="KW-0238">DNA-binding</keyword>
<proteinExistence type="predicted"/>
<dbReference type="GO" id="GO:0003677">
    <property type="term" value="F:DNA binding"/>
    <property type="evidence" value="ECO:0007669"/>
    <property type="project" value="UniProtKB-KW"/>
</dbReference>
<protein>
    <submittedName>
        <fullName evidence="3">Restriction endonuclease subunit S</fullName>
    </submittedName>
</protein>
<dbReference type="PANTHER" id="PTHR30408:SF12">
    <property type="entry name" value="TYPE I RESTRICTION ENZYME MJAVIII SPECIFICITY SUBUNIT"/>
    <property type="match status" value="1"/>
</dbReference>
<dbReference type="GO" id="GO:0004519">
    <property type="term" value="F:endonuclease activity"/>
    <property type="evidence" value="ECO:0007669"/>
    <property type="project" value="UniProtKB-KW"/>
</dbReference>
<keyword evidence="4" id="KW-1185">Reference proteome</keyword>
<gene>
    <name evidence="3" type="ORF">HHL23_20330</name>
</gene>
<dbReference type="Proteomes" id="UP000544054">
    <property type="component" value="Unassembled WGS sequence"/>
</dbReference>
<dbReference type="RefSeq" id="WP_169236573.1">
    <property type="nucleotide sequence ID" value="NZ_JABBGI010000037.1"/>
</dbReference>
<evidence type="ECO:0000256" key="1">
    <source>
        <dbReference type="ARBA" id="ARBA00022747"/>
    </source>
</evidence>
<evidence type="ECO:0000313" key="3">
    <source>
        <dbReference type="EMBL" id="NML72118.1"/>
    </source>
</evidence>
<keyword evidence="3" id="KW-0378">Hydrolase</keyword>
<dbReference type="PANTHER" id="PTHR30408">
    <property type="entry name" value="TYPE-1 RESTRICTION ENZYME ECOKI SPECIFICITY PROTEIN"/>
    <property type="match status" value="1"/>
</dbReference>
<dbReference type="SUPFAM" id="SSF116734">
    <property type="entry name" value="DNA methylase specificity domain"/>
    <property type="match status" value="2"/>
</dbReference>
<dbReference type="InterPro" id="IPR044946">
    <property type="entry name" value="Restrct_endonuc_typeI_TRD_sf"/>
</dbReference>
<dbReference type="InterPro" id="IPR052021">
    <property type="entry name" value="Type-I_RS_S_subunit"/>
</dbReference>
<dbReference type="AlphaFoldDB" id="A0A7Y0FTB6"/>
<keyword evidence="3" id="KW-0255">Endonuclease</keyword>
<keyword evidence="1" id="KW-0680">Restriction system</keyword>
<organism evidence="3 4">
    <name type="scientific">Chryseobacterium antibioticum</name>
    <dbReference type="NCBI Taxonomy" id="2728847"/>
    <lineage>
        <taxon>Bacteria</taxon>
        <taxon>Pseudomonadati</taxon>
        <taxon>Bacteroidota</taxon>
        <taxon>Flavobacteriia</taxon>
        <taxon>Flavobacteriales</taxon>
        <taxon>Weeksellaceae</taxon>
        <taxon>Chryseobacterium group</taxon>
        <taxon>Chryseobacterium</taxon>
    </lineage>
</organism>